<dbReference type="InterPro" id="IPR036291">
    <property type="entry name" value="NAD(P)-bd_dom_sf"/>
</dbReference>
<dbReference type="EC" id="1.1.1.47" evidence="3"/>
<dbReference type="Pfam" id="PF13561">
    <property type="entry name" value="adh_short_C2"/>
    <property type="match status" value="1"/>
</dbReference>
<dbReference type="RefSeq" id="WP_259506259.1">
    <property type="nucleotide sequence ID" value="NZ_JANLCM010000001.1"/>
</dbReference>
<keyword evidence="4" id="KW-1185">Reference proteome</keyword>
<dbReference type="Proteomes" id="UP001165584">
    <property type="component" value="Unassembled WGS sequence"/>
</dbReference>
<dbReference type="PRINTS" id="PR00081">
    <property type="entry name" value="GDHRDH"/>
</dbReference>
<evidence type="ECO:0000256" key="1">
    <source>
        <dbReference type="ARBA" id="ARBA00006484"/>
    </source>
</evidence>
<reference evidence="3" key="1">
    <citation type="submission" date="2022-08" db="EMBL/GenBank/DDBJ databases">
        <authorList>
            <person name="Deng Y."/>
            <person name="Han X.-F."/>
            <person name="Zhang Y.-Q."/>
        </authorList>
    </citation>
    <scope>NUCLEOTIDE SEQUENCE</scope>
    <source>
        <strain evidence="3">CPCC 205763</strain>
    </source>
</reference>
<proteinExistence type="inferred from homology"/>
<sequence>MELHNKVALVTGAGSTGGIGAAVATRFAAEGAEIIISGRNARRAEDVLSAVRSAGATARFVQAELTEPDEIANLALRAGPVDILVNNAGFLKVGALSGFSMADFDATFDINVRANALLTSRIAPQMLARGAGSIINISSVAARRARPGMAIYGASKSAVEALTRSYAAEFASGGVRVNAIAPGTVSSDFVLGLLGVPADAPRTGVPLNRIGTPHEIAEAALFLASDRSQFVTGTVLAVDGGSTAL</sequence>
<comment type="caution">
    <text evidence="3">The sequence shown here is derived from an EMBL/GenBank/DDBJ whole genome shotgun (WGS) entry which is preliminary data.</text>
</comment>
<dbReference type="CDD" id="cd05233">
    <property type="entry name" value="SDR_c"/>
    <property type="match status" value="1"/>
</dbReference>
<accession>A0ABT2GNJ6</accession>
<dbReference type="NCBIfam" id="NF005559">
    <property type="entry name" value="PRK07231.1"/>
    <property type="match status" value="1"/>
</dbReference>
<dbReference type="InterPro" id="IPR020904">
    <property type="entry name" value="Sc_DH/Rdtase_CS"/>
</dbReference>
<dbReference type="SUPFAM" id="SSF51735">
    <property type="entry name" value="NAD(P)-binding Rossmann-fold domains"/>
    <property type="match status" value="1"/>
</dbReference>
<dbReference type="Gene3D" id="3.40.50.720">
    <property type="entry name" value="NAD(P)-binding Rossmann-like Domain"/>
    <property type="match status" value="1"/>
</dbReference>
<organism evidence="3 4">
    <name type="scientific">Herbiconiux aconitum</name>
    <dbReference type="NCBI Taxonomy" id="2970913"/>
    <lineage>
        <taxon>Bacteria</taxon>
        <taxon>Bacillati</taxon>
        <taxon>Actinomycetota</taxon>
        <taxon>Actinomycetes</taxon>
        <taxon>Micrococcales</taxon>
        <taxon>Microbacteriaceae</taxon>
        <taxon>Herbiconiux</taxon>
    </lineage>
</organism>
<protein>
    <submittedName>
        <fullName evidence="3">Glucose 1-dehydrogenase</fullName>
        <ecNumber evidence="3">1.1.1.47</ecNumber>
    </submittedName>
</protein>
<dbReference type="GO" id="GO:0047936">
    <property type="term" value="F:glucose 1-dehydrogenase [NAD(P)+] activity"/>
    <property type="evidence" value="ECO:0007669"/>
    <property type="project" value="UniProtKB-EC"/>
</dbReference>
<dbReference type="InterPro" id="IPR002347">
    <property type="entry name" value="SDR_fam"/>
</dbReference>
<evidence type="ECO:0000313" key="4">
    <source>
        <dbReference type="Proteomes" id="UP001165584"/>
    </source>
</evidence>
<evidence type="ECO:0000313" key="3">
    <source>
        <dbReference type="EMBL" id="MCS5717743.1"/>
    </source>
</evidence>
<name>A0ABT2GNJ6_9MICO</name>
<evidence type="ECO:0000256" key="2">
    <source>
        <dbReference type="ARBA" id="ARBA00023002"/>
    </source>
</evidence>
<dbReference type="PROSITE" id="PS00061">
    <property type="entry name" value="ADH_SHORT"/>
    <property type="match status" value="1"/>
</dbReference>
<keyword evidence="2 3" id="KW-0560">Oxidoreductase</keyword>
<gene>
    <name evidence="3" type="ORF">N1027_06295</name>
</gene>
<dbReference type="InterPro" id="IPR051122">
    <property type="entry name" value="SDR_DHRS6-like"/>
</dbReference>
<comment type="similarity">
    <text evidence="1">Belongs to the short-chain dehydrogenases/reductases (SDR) family.</text>
</comment>
<dbReference type="PANTHER" id="PTHR43477">
    <property type="entry name" value="DIHYDROANTICAPSIN 7-DEHYDROGENASE"/>
    <property type="match status" value="1"/>
</dbReference>
<dbReference type="PANTHER" id="PTHR43477:SF1">
    <property type="entry name" value="DIHYDROANTICAPSIN 7-DEHYDROGENASE"/>
    <property type="match status" value="1"/>
</dbReference>
<dbReference type="PRINTS" id="PR00080">
    <property type="entry name" value="SDRFAMILY"/>
</dbReference>
<dbReference type="EMBL" id="JANLCM010000001">
    <property type="protein sequence ID" value="MCS5717743.1"/>
    <property type="molecule type" value="Genomic_DNA"/>
</dbReference>